<evidence type="ECO:0000313" key="2">
    <source>
        <dbReference type="EMBL" id="CCW34689.1"/>
    </source>
</evidence>
<evidence type="ECO:0000259" key="1">
    <source>
        <dbReference type="PROSITE" id="PS51272"/>
    </source>
</evidence>
<keyword evidence="3" id="KW-1185">Reference proteome</keyword>
<dbReference type="KEGG" id="ccz:CCALI_00866"/>
<feature type="domain" description="SLH" evidence="1">
    <location>
        <begin position="33"/>
        <end position="96"/>
    </location>
</feature>
<dbReference type="AlphaFoldDB" id="S0EWE8"/>
<dbReference type="HOGENOM" id="CLU_590115_0_0_0"/>
<proteinExistence type="predicted"/>
<sequence>MVRRSSLQWNSLFLFGAALLLLVVARVSWAQQTPNPFQDVPAGSWAYTALATLQQEGAITGYPADYFQGKTLRSRYELAVALKRALDRLSVASSATHITLKDIEPLKRLVAEFEPELKMLGETHAAAEASVAAVEASLTNSANSALSASVPSPSLQVTAHVDPQLPLLEPSLPTGNAFVRSSSSRAVEAALLPTANIADLGNALRLSNASSPGVAFQLSLARAAQLQMQLGDATAFDPLLPPSAGFLSYTTRLTYQLQPNVTLQAEALRNLVPILDGNSYALLGSNAYRFHIGYANGPASAELGFQFVAPSLDNNSLLASSLLLSNSTLLEGPFTSFSLRLSRSLQSYLMGEILMNPNNRDALSDMVLNGVYRGQAGVVWDPFPGLHLSAGFESIFYDLSTASGLGGRSLSSQQFFTLGAGLNLTRNAMLQLLYQYGNSTSPLLDTSRSTGNSVFTTQLAIHF</sequence>
<dbReference type="PROSITE" id="PS51272">
    <property type="entry name" value="SLH"/>
    <property type="match status" value="1"/>
</dbReference>
<gene>
    <name evidence="2" type="ORF">CCALI_00866</name>
</gene>
<evidence type="ECO:0000313" key="3">
    <source>
        <dbReference type="Proteomes" id="UP000014227"/>
    </source>
</evidence>
<dbReference type="OrthoDB" id="185675at2"/>
<dbReference type="InParanoid" id="S0EWE8"/>
<dbReference type="eggNOG" id="COG2067">
    <property type="taxonomic scope" value="Bacteria"/>
</dbReference>
<accession>S0EWE8</accession>
<dbReference type="EMBL" id="HF951689">
    <property type="protein sequence ID" value="CCW34689.1"/>
    <property type="molecule type" value="Genomic_DNA"/>
</dbReference>
<reference evidence="3" key="1">
    <citation type="submission" date="2013-03" db="EMBL/GenBank/DDBJ databases">
        <title>Genome sequence of Chthonomonas calidirosea, the first sequenced genome from the Armatimonadetes phylum (formally candidate division OP10).</title>
        <authorList>
            <person name="Lee K.C.Y."/>
            <person name="Morgan X.C."/>
            <person name="Dunfield P.F."/>
            <person name="Tamas I."/>
            <person name="Houghton K.M."/>
            <person name="Vyssotski M."/>
            <person name="Ryan J.L.J."/>
            <person name="Lagutin K."/>
            <person name="McDonald I.R."/>
            <person name="Stott M.B."/>
        </authorList>
    </citation>
    <scope>NUCLEOTIDE SEQUENCE [LARGE SCALE GENOMIC DNA]</scope>
    <source>
        <strain evidence="3">DSM 23976 / ICMP 18418 / T49</strain>
    </source>
</reference>
<dbReference type="PANTHER" id="PTHR43308">
    <property type="entry name" value="OUTER MEMBRANE PROTEIN ALPHA-RELATED"/>
    <property type="match status" value="1"/>
</dbReference>
<dbReference type="InterPro" id="IPR001119">
    <property type="entry name" value="SLH_dom"/>
</dbReference>
<dbReference type="InterPro" id="IPR051465">
    <property type="entry name" value="Cell_Envelope_Struct_Comp"/>
</dbReference>
<organism evidence="2 3">
    <name type="scientific">Chthonomonas calidirosea (strain DSM 23976 / ICMP 18418 / T49)</name>
    <dbReference type="NCBI Taxonomy" id="1303518"/>
    <lineage>
        <taxon>Bacteria</taxon>
        <taxon>Bacillati</taxon>
        <taxon>Armatimonadota</taxon>
        <taxon>Chthonomonadia</taxon>
        <taxon>Chthonomonadales</taxon>
        <taxon>Chthonomonadaceae</taxon>
        <taxon>Chthonomonas</taxon>
    </lineage>
</organism>
<dbReference type="PATRIC" id="fig|1303518.3.peg.875"/>
<protein>
    <recommendedName>
        <fullName evidence="1">SLH domain-containing protein</fullName>
    </recommendedName>
</protein>
<dbReference type="Proteomes" id="UP000014227">
    <property type="component" value="Chromosome I"/>
</dbReference>
<dbReference type="RefSeq" id="WP_016482243.1">
    <property type="nucleotide sequence ID" value="NC_021487.1"/>
</dbReference>
<name>S0EWE8_CHTCT</name>
<dbReference type="STRING" id="454171.CP488_00290"/>